<comment type="caution">
    <text evidence="1">The sequence shown here is derived from an EMBL/GenBank/DDBJ whole genome shotgun (WGS) entry which is preliminary data.</text>
</comment>
<gene>
    <name evidence="1" type="ORF">TWF694_001426</name>
</gene>
<evidence type="ECO:0000313" key="2">
    <source>
        <dbReference type="Proteomes" id="UP001365542"/>
    </source>
</evidence>
<accession>A0AAV9XS10</accession>
<name>A0AAV9XS10_9PEZI</name>
<dbReference type="EMBL" id="JAVHJO010000001">
    <property type="protein sequence ID" value="KAK6544741.1"/>
    <property type="molecule type" value="Genomic_DNA"/>
</dbReference>
<organism evidence="1 2">
    <name type="scientific">Orbilia ellipsospora</name>
    <dbReference type="NCBI Taxonomy" id="2528407"/>
    <lineage>
        <taxon>Eukaryota</taxon>
        <taxon>Fungi</taxon>
        <taxon>Dikarya</taxon>
        <taxon>Ascomycota</taxon>
        <taxon>Pezizomycotina</taxon>
        <taxon>Orbiliomycetes</taxon>
        <taxon>Orbiliales</taxon>
        <taxon>Orbiliaceae</taxon>
        <taxon>Orbilia</taxon>
    </lineage>
</organism>
<dbReference type="AlphaFoldDB" id="A0AAV9XS10"/>
<reference evidence="1 2" key="1">
    <citation type="submission" date="2019-10" db="EMBL/GenBank/DDBJ databases">
        <authorList>
            <person name="Palmer J.M."/>
        </authorList>
    </citation>
    <scope>NUCLEOTIDE SEQUENCE [LARGE SCALE GENOMIC DNA]</scope>
    <source>
        <strain evidence="1 2">TWF694</strain>
    </source>
</reference>
<sequence>MPSFISRHQLLIIFTAALQFCHINAWSFKFLHVPPLDATRGSTTVRISPKACAYMTRSFVDDEQTQLRKFEGVSVLQGEQTDPKGLTDNLLGPNRGGIIEYLGFWTRINCAQLPTAIVHFYPLPNTLQVANFTKIGEARENFDSFHQKDWWTWAEIGPNPNGDSNFVQIPPGAIAYRIDESETKPAIDAAANLQGHYIIVEDAIAVKQASADDDTTLNNWQGGQGEFAEEIRIQMDSAHMSLVRSATRSKGHKTGNSNEMTSAQANQFYTLDDPTNASPLYPKYNMIDDGRVLDDGNGGIVNELLEMGARELLVQQNIAKMQLANEINRLSEDEVFYLGNSALSRLPEAQLRDLLLRRRLQQQKELIQIASESEGSDEAQRMLFQRIFSVKISRR</sequence>
<evidence type="ECO:0000313" key="1">
    <source>
        <dbReference type="EMBL" id="KAK6544741.1"/>
    </source>
</evidence>
<keyword evidence="2" id="KW-1185">Reference proteome</keyword>
<proteinExistence type="predicted"/>
<dbReference type="Proteomes" id="UP001365542">
    <property type="component" value="Unassembled WGS sequence"/>
</dbReference>
<protein>
    <submittedName>
        <fullName evidence="1">Uncharacterized protein</fullName>
    </submittedName>
</protein>